<evidence type="ECO:0000256" key="1">
    <source>
        <dbReference type="SAM" id="MobiDB-lite"/>
    </source>
</evidence>
<dbReference type="GeneID" id="18824478"/>
<feature type="compositionally biased region" description="Low complexity" evidence="1">
    <location>
        <begin position="115"/>
        <end position="131"/>
    </location>
</feature>
<dbReference type="AlphaFoldDB" id="K5VTX3"/>
<evidence type="ECO:0000313" key="3">
    <source>
        <dbReference type="Proteomes" id="UP000008493"/>
    </source>
</evidence>
<name>K5VTX3_AGABU</name>
<dbReference type="InParanoid" id="K5VTX3"/>
<gene>
    <name evidence="2" type="ORF">AGABI1DRAFT_114803</name>
</gene>
<dbReference type="KEGG" id="abp:AGABI1DRAFT114803"/>
<evidence type="ECO:0000313" key="2">
    <source>
        <dbReference type="EMBL" id="EKM77914.1"/>
    </source>
</evidence>
<accession>K5VTX3</accession>
<dbReference type="OMA" id="RIPIHNT"/>
<dbReference type="RefSeq" id="XP_007331305.1">
    <property type="nucleotide sequence ID" value="XM_007331243.1"/>
</dbReference>
<feature type="compositionally biased region" description="Polar residues" evidence="1">
    <location>
        <begin position="101"/>
        <end position="114"/>
    </location>
</feature>
<organism evidence="2 3">
    <name type="scientific">Agaricus bisporus var. burnettii (strain JB137-S8 / ATCC MYA-4627 / FGSC 10392)</name>
    <name type="common">White button mushroom</name>
    <dbReference type="NCBI Taxonomy" id="597362"/>
    <lineage>
        <taxon>Eukaryota</taxon>
        <taxon>Fungi</taxon>
        <taxon>Dikarya</taxon>
        <taxon>Basidiomycota</taxon>
        <taxon>Agaricomycotina</taxon>
        <taxon>Agaricomycetes</taxon>
        <taxon>Agaricomycetidae</taxon>
        <taxon>Agaricales</taxon>
        <taxon>Agaricineae</taxon>
        <taxon>Agaricaceae</taxon>
        <taxon>Agaricus</taxon>
    </lineage>
</organism>
<reference evidence="3" key="1">
    <citation type="journal article" date="2012" name="Proc. Natl. Acad. Sci. U.S.A.">
        <title>Genome sequence of the button mushroom Agaricus bisporus reveals mechanisms governing adaptation to a humic-rich ecological niche.</title>
        <authorList>
            <person name="Morin E."/>
            <person name="Kohler A."/>
            <person name="Baker A.R."/>
            <person name="Foulongne-Oriol M."/>
            <person name="Lombard V."/>
            <person name="Nagy L.G."/>
            <person name="Ohm R.A."/>
            <person name="Patyshakuliyeva A."/>
            <person name="Brun A."/>
            <person name="Aerts A.L."/>
            <person name="Bailey A.M."/>
            <person name="Billette C."/>
            <person name="Coutinho P.M."/>
            <person name="Deakin G."/>
            <person name="Doddapaneni H."/>
            <person name="Floudas D."/>
            <person name="Grimwood J."/>
            <person name="Hilden K."/>
            <person name="Kuees U."/>
            <person name="LaButti K.M."/>
            <person name="Lapidus A."/>
            <person name="Lindquist E.A."/>
            <person name="Lucas S.M."/>
            <person name="Murat C."/>
            <person name="Riley R.W."/>
            <person name="Salamov A.A."/>
            <person name="Schmutz J."/>
            <person name="Subramanian V."/>
            <person name="Woesten H.A.B."/>
            <person name="Xu J."/>
            <person name="Eastwood D.C."/>
            <person name="Foster G.D."/>
            <person name="Sonnenberg A.S."/>
            <person name="Cullen D."/>
            <person name="de Vries R.P."/>
            <person name="Lundell T."/>
            <person name="Hibbett D.S."/>
            <person name="Henrissat B."/>
            <person name="Burton K.S."/>
            <person name="Kerrigan R.W."/>
            <person name="Challen M.P."/>
            <person name="Grigoriev I.V."/>
            <person name="Martin F."/>
        </authorList>
    </citation>
    <scope>NUCLEOTIDE SEQUENCE [LARGE SCALE GENOMIC DNA]</scope>
    <source>
        <strain evidence="3">JB137-S8 / ATCC MYA-4627 / FGSC 10392</strain>
    </source>
</reference>
<proteinExistence type="predicted"/>
<dbReference type="Proteomes" id="UP000008493">
    <property type="component" value="Unassembled WGS sequence"/>
</dbReference>
<keyword evidence="3" id="KW-1185">Reference proteome</keyword>
<dbReference type="HOGENOM" id="CLU_1089752_0_0_1"/>
<dbReference type="OrthoDB" id="3067548at2759"/>
<feature type="region of interest" description="Disordered" evidence="1">
    <location>
        <begin position="91"/>
        <end position="134"/>
    </location>
</feature>
<protein>
    <submittedName>
        <fullName evidence="2">Uncharacterized protein</fullName>
    </submittedName>
</protein>
<sequence>MGFFENAHNFEVNGGQFIDIRGGQMQYTMNSSMNIAGNNNRAAMCPSFSPGLNTRPTTLQGMARHRAVRRHTPDIHPPVHRPPIRRIPIHNTPIPMHHTPISRTSTDPTTQPRIPQQSSRMSTTSTRPLSSCTPSIKLDHNRILTNPDINRIFTLLSVDNTHTHITILPNLGNNSTTILLTTNNNRITTLLNNKLPRPSISISKFSIIQPPTRNTTEIQVLPLHLIPRIQTSLKLDKIWKDKTYLEETRGLCAVL</sequence>
<dbReference type="EMBL" id="JH971393">
    <property type="protein sequence ID" value="EKM77914.1"/>
    <property type="molecule type" value="Genomic_DNA"/>
</dbReference>